<keyword evidence="2" id="KW-1185">Reference proteome</keyword>
<dbReference type="Gene3D" id="2.60.120.10">
    <property type="entry name" value="Jelly Rolls"/>
    <property type="match status" value="1"/>
</dbReference>
<dbReference type="SUPFAM" id="SSF51182">
    <property type="entry name" value="RmlC-like cupins"/>
    <property type="match status" value="1"/>
</dbReference>
<name>A0ABV6BAS0_9GAMM</name>
<evidence type="ECO:0000313" key="1">
    <source>
        <dbReference type="EMBL" id="MFC0047098.1"/>
    </source>
</evidence>
<dbReference type="EMBL" id="JBHLXP010000001">
    <property type="protein sequence ID" value="MFC0047098.1"/>
    <property type="molecule type" value="Genomic_DNA"/>
</dbReference>
<protein>
    <submittedName>
        <fullName evidence="1">Cupin domain-containing protein</fullName>
    </submittedName>
</protein>
<evidence type="ECO:0000313" key="2">
    <source>
        <dbReference type="Proteomes" id="UP001589813"/>
    </source>
</evidence>
<dbReference type="InterPro" id="IPR014710">
    <property type="entry name" value="RmlC-like_jellyroll"/>
</dbReference>
<gene>
    <name evidence="1" type="ORF">ACFFJP_02195</name>
</gene>
<dbReference type="CDD" id="cd02208">
    <property type="entry name" value="cupin_RmlC-like"/>
    <property type="match status" value="1"/>
</dbReference>
<reference evidence="1 2" key="1">
    <citation type="submission" date="2024-09" db="EMBL/GenBank/DDBJ databases">
        <authorList>
            <person name="Sun Q."/>
            <person name="Mori K."/>
        </authorList>
    </citation>
    <scope>NUCLEOTIDE SEQUENCE [LARGE SCALE GENOMIC DNA]</scope>
    <source>
        <strain evidence="1 2">KCTC 23315</strain>
    </source>
</reference>
<dbReference type="RefSeq" id="WP_377240024.1">
    <property type="nucleotide sequence ID" value="NZ_JBHLXP010000001.1"/>
</dbReference>
<dbReference type="InterPro" id="IPR011051">
    <property type="entry name" value="RmlC_Cupin_sf"/>
</dbReference>
<dbReference type="Proteomes" id="UP001589813">
    <property type="component" value="Unassembled WGS sequence"/>
</dbReference>
<sequence>MAEPAEKPLNLRDVALVLDTQQRVHAMPTGPELYPQLDTQFNQFLGCVLLSEYAFSANWSSYEMHPAGDEVLYLLSGRCELLLEQQGQTQRIPFDTPGQVQVIAKGCWHSADVRPGESCRILFFTPGAGTEQRARR</sequence>
<organism evidence="1 2">
    <name type="scientific">Rheinheimera tilapiae</name>
    <dbReference type="NCBI Taxonomy" id="875043"/>
    <lineage>
        <taxon>Bacteria</taxon>
        <taxon>Pseudomonadati</taxon>
        <taxon>Pseudomonadota</taxon>
        <taxon>Gammaproteobacteria</taxon>
        <taxon>Chromatiales</taxon>
        <taxon>Chromatiaceae</taxon>
        <taxon>Rheinheimera</taxon>
    </lineage>
</organism>
<proteinExistence type="predicted"/>
<comment type="caution">
    <text evidence="1">The sequence shown here is derived from an EMBL/GenBank/DDBJ whole genome shotgun (WGS) entry which is preliminary data.</text>
</comment>
<accession>A0ABV6BAS0</accession>